<dbReference type="RefSeq" id="WP_151966480.1">
    <property type="nucleotide sequence ID" value="NZ_AP019860.1"/>
</dbReference>
<evidence type="ECO:0000313" key="3">
    <source>
        <dbReference type="Proteomes" id="UP000326354"/>
    </source>
</evidence>
<keyword evidence="1" id="KW-0472">Membrane</keyword>
<proteinExistence type="predicted"/>
<evidence type="ECO:0000256" key="1">
    <source>
        <dbReference type="SAM" id="Phobius"/>
    </source>
</evidence>
<sequence length="316" mass="36767">MSPVYKKFYKEITAGFFIALATIALGYLPYDDFWQGAWVFLSTSAAAWMALKTRVKESDADRYSRLAKGYFSYWIKKDPQKVEGLFANNVPYSVVEWLKKEENCNLFDCDVPHVVDSWCRVGDEPGELIFRSGLNLGKMLSDKDNREVHEFLSEKFVELVQEKRKLLGEEIAPHVFYKELKEGDYRPTGVHISDAYSECLIIRERRDWDGATSERISLGLKKDYLEQLSDEEWDTVKNTIIYKHCPYFRPVGGGSGPQKKYVPLFLTEKKLSAEELDHFPQTATQIYNEIKKYIADQTSVNEEQEEQKQEQNEEQQ</sequence>
<dbReference type="EMBL" id="AP019860">
    <property type="protein sequence ID" value="BBM82229.1"/>
    <property type="molecule type" value="Genomic_DNA"/>
</dbReference>
<dbReference type="KEGG" id="uam:UABAM_00572"/>
<keyword evidence="3" id="KW-1185">Reference proteome</keyword>
<protein>
    <submittedName>
        <fullName evidence="2">Uncharacterized protein</fullName>
    </submittedName>
</protein>
<keyword evidence="1" id="KW-1133">Transmembrane helix</keyword>
<reference evidence="2 3" key="1">
    <citation type="submission" date="2019-08" db="EMBL/GenBank/DDBJ databases">
        <title>Complete genome sequence of Candidatus Uab amorphum.</title>
        <authorList>
            <person name="Shiratori T."/>
            <person name="Suzuki S."/>
            <person name="Kakizawa Y."/>
            <person name="Ishida K."/>
        </authorList>
    </citation>
    <scope>NUCLEOTIDE SEQUENCE [LARGE SCALE GENOMIC DNA]</scope>
    <source>
        <strain evidence="2 3">SRT547</strain>
    </source>
</reference>
<dbReference type="AlphaFoldDB" id="A0A5S9II34"/>
<gene>
    <name evidence="2" type="ORF">UABAM_00572</name>
</gene>
<keyword evidence="1" id="KW-0812">Transmembrane</keyword>
<organism evidence="2 3">
    <name type="scientific">Uabimicrobium amorphum</name>
    <dbReference type="NCBI Taxonomy" id="2596890"/>
    <lineage>
        <taxon>Bacteria</taxon>
        <taxon>Pseudomonadati</taxon>
        <taxon>Planctomycetota</taxon>
        <taxon>Candidatus Uabimicrobiia</taxon>
        <taxon>Candidatus Uabimicrobiales</taxon>
        <taxon>Candidatus Uabimicrobiaceae</taxon>
        <taxon>Candidatus Uabimicrobium</taxon>
    </lineage>
</organism>
<dbReference type="Proteomes" id="UP000326354">
    <property type="component" value="Chromosome"/>
</dbReference>
<accession>A0A5S9II34</accession>
<feature type="transmembrane region" description="Helical" evidence="1">
    <location>
        <begin position="12"/>
        <end position="30"/>
    </location>
</feature>
<name>A0A5S9II34_UABAM</name>
<evidence type="ECO:0000313" key="2">
    <source>
        <dbReference type="EMBL" id="BBM82229.1"/>
    </source>
</evidence>